<dbReference type="EMBL" id="JEMT01021872">
    <property type="protein sequence ID" value="EXX65469.1"/>
    <property type="molecule type" value="Genomic_DNA"/>
</dbReference>
<organism evidence="1 2">
    <name type="scientific">Rhizophagus irregularis (strain DAOM 197198w)</name>
    <name type="common">Glomus intraradices</name>
    <dbReference type="NCBI Taxonomy" id="1432141"/>
    <lineage>
        <taxon>Eukaryota</taxon>
        <taxon>Fungi</taxon>
        <taxon>Fungi incertae sedis</taxon>
        <taxon>Mucoromycota</taxon>
        <taxon>Glomeromycotina</taxon>
        <taxon>Glomeromycetes</taxon>
        <taxon>Glomerales</taxon>
        <taxon>Glomeraceae</taxon>
        <taxon>Rhizophagus</taxon>
    </lineage>
</organism>
<gene>
    <name evidence="1" type="ORF">RirG_132970</name>
</gene>
<dbReference type="Proteomes" id="UP000022910">
    <property type="component" value="Unassembled WGS sequence"/>
</dbReference>
<keyword evidence="2" id="KW-1185">Reference proteome</keyword>
<proteinExistence type="predicted"/>
<protein>
    <submittedName>
        <fullName evidence="1">Uncharacterized protein</fullName>
    </submittedName>
</protein>
<reference evidence="1 2" key="1">
    <citation type="submission" date="2014-02" db="EMBL/GenBank/DDBJ databases">
        <title>Single nucleus genome sequencing reveals high similarity among nuclei of an endomycorrhizal fungus.</title>
        <authorList>
            <person name="Lin K."/>
            <person name="Geurts R."/>
            <person name="Zhang Z."/>
            <person name="Limpens E."/>
            <person name="Saunders D.G."/>
            <person name="Mu D."/>
            <person name="Pang E."/>
            <person name="Cao H."/>
            <person name="Cha H."/>
            <person name="Lin T."/>
            <person name="Zhou Q."/>
            <person name="Shang Y."/>
            <person name="Li Y."/>
            <person name="Ivanov S."/>
            <person name="Sharma T."/>
            <person name="Velzen R.V."/>
            <person name="Ruijter N.D."/>
            <person name="Aanen D.K."/>
            <person name="Win J."/>
            <person name="Kamoun S."/>
            <person name="Bisseling T."/>
            <person name="Huang S."/>
        </authorList>
    </citation>
    <scope>NUCLEOTIDE SEQUENCE [LARGE SCALE GENOMIC DNA]</scope>
    <source>
        <strain evidence="2">DAOM197198w</strain>
    </source>
</reference>
<comment type="caution">
    <text evidence="1">The sequence shown here is derived from an EMBL/GenBank/DDBJ whole genome shotgun (WGS) entry which is preliminary data.</text>
</comment>
<accession>A0A015KDB5</accession>
<sequence length="70" mass="7832">MGEVQSGLFPLIQPGIIEATLLSYKAHRRKRLSKKLINKEYTWAIADLHGHPINSKRTGISAGILAYVFL</sequence>
<evidence type="ECO:0000313" key="1">
    <source>
        <dbReference type="EMBL" id="EXX65469.1"/>
    </source>
</evidence>
<evidence type="ECO:0000313" key="2">
    <source>
        <dbReference type="Proteomes" id="UP000022910"/>
    </source>
</evidence>
<dbReference type="AlphaFoldDB" id="A0A015KDB5"/>
<name>A0A015KDB5_RHIIW</name>
<dbReference type="HOGENOM" id="CLU_2759161_0_0_1"/>